<reference evidence="2" key="1">
    <citation type="submission" date="2021-01" db="EMBL/GenBank/DDBJ databases">
        <authorList>
            <person name="Corre E."/>
            <person name="Pelletier E."/>
            <person name="Niang G."/>
            <person name="Scheremetjew M."/>
            <person name="Finn R."/>
            <person name="Kale V."/>
            <person name="Holt S."/>
            <person name="Cochrane G."/>
            <person name="Meng A."/>
            <person name="Brown T."/>
            <person name="Cohen L."/>
        </authorList>
    </citation>
    <scope>NUCLEOTIDE SEQUENCE</scope>
    <source>
        <strain evidence="2">Isolate 1302-5</strain>
    </source>
</reference>
<protein>
    <recommendedName>
        <fullName evidence="3">Sulfotransferase domain-containing protein</fullName>
    </recommendedName>
</protein>
<organism evidence="2">
    <name type="scientific">Odontella aurita</name>
    <dbReference type="NCBI Taxonomy" id="265563"/>
    <lineage>
        <taxon>Eukaryota</taxon>
        <taxon>Sar</taxon>
        <taxon>Stramenopiles</taxon>
        <taxon>Ochrophyta</taxon>
        <taxon>Bacillariophyta</taxon>
        <taxon>Mediophyceae</taxon>
        <taxon>Biddulphiophycidae</taxon>
        <taxon>Eupodiscales</taxon>
        <taxon>Odontellaceae</taxon>
        <taxon>Odontella</taxon>
    </lineage>
</organism>
<accession>A0A7S4HK89</accession>
<evidence type="ECO:0008006" key="3">
    <source>
        <dbReference type="Google" id="ProtNLM"/>
    </source>
</evidence>
<dbReference type="Gene3D" id="3.40.50.300">
    <property type="entry name" value="P-loop containing nucleotide triphosphate hydrolases"/>
    <property type="match status" value="1"/>
</dbReference>
<gene>
    <name evidence="2" type="ORF">OAUR00152_LOCUS990</name>
</gene>
<dbReference type="EMBL" id="HBKQ01001448">
    <property type="protein sequence ID" value="CAE2201699.1"/>
    <property type="molecule type" value="Transcribed_RNA"/>
</dbReference>
<evidence type="ECO:0000256" key="1">
    <source>
        <dbReference type="SAM" id="Phobius"/>
    </source>
</evidence>
<evidence type="ECO:0000313" key="2">
    <source>
        <dbReference type="EMBL" id="CAE2201699.1"/>
    </source>
</evidence>
<proteinExistence type="predicted"/>
<feature type="transmembrane region" description="Helical" evidence="1">
    <location>
        <begin position="38"/>
        <end position="63"/>
    </location>
</feature>
<keyword evidence="1" id="KW-0812">Transmembrane</keyword>
<dbReference type="InterPro" id="IPR027417">
    <property type="entry name" value="P-loop_NTPase"/>
</dbReference>
<keyword evidence="1" id="KW-1133">Transmembrane helix</keyword>
<keyword evidence="1" id="KW-0472">Membrane</keyword>
<sequence>MAPTRFRYQHPMKGDMGGYNNGEPLSLSSLSMRNRQSISVVSAVALAALAAALAAIATAIGAINILCDRIPRSDPHISPSGKGIFRRTLRSTSFHTSVDYGDAGEDLGMLLPPEQANLEQGKDTINPSSAVIRVKGNTDFQTAHTSSHFNDALMYADSTATTSLDQYGSASDDSAFPMIAWLMSFPNSGTSYTIHLIREVSNTTTATNYGLEGDIKDEPSVPVDPSSESGPFLELIKTIKTGTPPRFILTKTHCTGFCAECTPESYIETPRSFQKGCLSGRRGVRSKDGKKIQVNPVRYEANIVKKAVHIIRNPFDNVVARFHLEHKRHKKLNDNEWPKVFPNTKDGFQKWCASIDANPALTKARWVDGELAAALAATPCHAEFFRYVQWHNLAFSMARDMALPTFVFHYEDYSDHFDDTLNGLLDFLELPSVKEGPDFELGKEYGDYYTEEQRASVTKLIKELSSLETWNYLQQYFLQPNLSES</sequence>
<dbReference type="SUPFAM" id="SSF52540">
    <property type="entry name" value="P-loop containing nucleoside triphosphate hydrolases"/>
    <property type="match status" value="1"/>
</dbReference>
<name>A0A7S4HK89_9STRA</name>
<dbReference type="AlphaFoldDB" id="A0A7S4HK89"/>